<dbReference type="EMBL" id="AUZZ01009612">
    <property type="protein sequence ID" value="EQD33189.1"/>
    <property type="molecule type" value="Genomic_DNA"/>
</dbReference>
<sequence length="158" mass="16191">MPMAARNGKKAQSSLELLITLSFGLIILLPIVVLAFIQISASTSTLSATEAQQVASKLASVSSVVGSQGSPAKQVVSIQIPPDVQAIYVGTPSGGIGHEIIFNVSTNAGVSFITAYTPVNVSGNLANIEATATYLINVSAQDACPTDAAVPCVYIQEV</sequence>
<organism evidence="1">
    <name type="scientific">mine drainage metagenome</name>
    <dbReference type="NCBI Taxonomy" id="410659"/>
    <lineage>
        <taxon>unclassified sequences</taxon>
        <taxon>metagenomes</taxon>
        <taxon>ecological metagenomes</taxon>
    </lineage>
</organism>
<protein>
    <submittedName>
        <fullName evidence="1">Uncharacterized protein</fullName>
    </submittedName>
</protein>
<proteinExistence type="predicted"/>
<evidence type="ECO:0000313" key="1">
    <source>
        <dbReference type="EMBL" id="EQD33189.1"/>
    </source>
</evidence>
<dbReference type="AlphaFoldDB" id="T0ZX00"/>
<comment type="caution">
    <text evidence="1">The sequence shown here is derived from an EMBL/GenBank/DDBJ whole genome shotgun (WGS) entry which is preliminary data.</text>
</comment>
<reference evidence="1" key="1">
    <citation type="submission" date="2013-08" db="EMBL/GenBank/DDBJ databases">
        <authorList>
            <person name="Mendez C."/>
            <person name="Richter M."/>
            <person name="Ferrer M."/>
            <person name="Sanchez J."/>
        </authorList>
    </citation>
    <scope>NUCLEOTIDE SEQUENCE</scope>
</reference>
<name>T0ZX00_9ZZZZ</name>
<accession>T0ZX00</accession>
<gene>
    <name evidence="1" type="ORF">B2A_13291</name>
</gene>
<reference evidence="1" key="2">
    <citation type="journal article" date="2014" name="ISME J.">
        <title>Microbial stratification in low pH oxic and suboxic macroscopic growths along an acid mine drainage.</title>
        <authorList>
            <person name="Mendez-Garcia C."/>
            <person name="Mesa V."/>
            <person name="Sprenger R.R."/>
            <person name="Richter M."/>
            <person name="Diez M.S."/>
            <person name="Solano J."/>
            <person name="Bargiela R."/>
            <person name="Golyshina O.V."/>
            <person name="Manteca A."/>
            <person name="Ramos J.L."/>
            <person name="Gallego J.R."/>
            <person name="Llorente I."/>
            <person name="Martins Dos Santos V.A."/>
            <person name="Jensen O.N."/>
            <person name="Pelaez A.I."/>
            <person name="Sanchez J."/>
            <person name="Ferrer M."/>
        </authorList>
    </citation>
    <scope>NUCLEOTIDE SEQUENCE</scope>
</reference>